<sequence length="217" mass="23069">MIIEVWSDVVCPWCAIGRVRLDTALAQLAGAGHDLGEVEVVLRSFELDPNAPVGSSEPMVDVLAGKYGVAPGEAARMMARTEDLAAAEGLEMHMGTTLHSNTVDAHRLLHLALETGGPDLQRRLNAALVDAHFRDGLDVGEHAVLRKVAIEVGLDESDVSDVLDGGRYADAVAADVRQARAYGATGVPFFVIDQKYGVSGAQPVEVFTQVLERAITS</sequence>
<dbReference type="InterPro" id="IPR001853">
    <property type="entry name" value="DSBA-like_thioredoxin_dom"/>
</dbReference>
<dbReference type="EMBL" id="JADKPN010000003">
    <property type="protein sequence ID" value="MBF4763095.1"/>
    <property type="molecule type" value="Genomic_DNA"/>
</dbReference>
<evidence type="ECO:0000313" key="3">
    <source>
        <dbReference type="Proteomes" id="UP000640489"/>
    </source>
</evidence>
<dbReference type="Proteomes" id="UP000640489">
    <property type="component" value="Unassembled WGS sequence"/>
</dbReference>
<organism evidence="2 3">
    <name type="scientific">Nocardioides islandensis</name>
    <dbReference type="NCBI Taxonomy" id="433663"/>
    <lineage>
        <taxon>Bacteria</taxon>
        <taxon>Bacillati</taxon>
        <taxon>Actinomycetota</taxon>
        <taxon>Actinomycetes</taxon>
        <taxon>Propionibacteriales</taxon>
        <taxon>Nocardioidaceae</taxon>
        <taxon>Nocardioides</taxon>
    </lineage>
</organism>
<dbReference type="AlphaFoldDB" id="A0A930YJX4"/>
<dbReference type="GO" id="GO:0016491">
    <property type="term" value="F:oxidoreductase activity"/>
    <property type="evidence" value="ECO:0007669"/>
    <property type="project" value="InterPro"/>
</dbReference>
<dbReference type="PANTHER" id="PTHR13887">
    <property type="entry name" value="GLUTATHIONE S-TRANSFERASE KAPPA"/>
    <property type="match status" value="1"/>
</dbReference>
<dbReference type="Gene3D" id="3.40.30.10">
    <property type="entry name" value="Glutaredoxin"/>
    <property type="match status" value="1"/>
</dbReference>
<protein>
    <submittedName>
        <fullName evidence="2">DsbA family oxidoreductase</fullName>
    </submittedName>
</protein>
<evidence type="ECO:0000313" key="2">
    <source>
        <dbReference type="EMBL" id="MBF4763095.1"/>
    </source>
</evidence>
<name>A0A930YJX4_9ACTN</name>
<dbReference type="InterPro" id="IPR036249">
    <property type="entry name" value="Thioredoxin-like_sf"/>
</dbReference>
<gene>
    <name evidence="2" type="ORF">ISU07_08140</name>
</gene>
<proteinExistence type="predicted"/>
<accession>A0A930YJX4</accession>
<feature type="domain" description="DSBA-like thioredoxin" evidence="1">
    <location>
        <begin position="3"/>
        <end position="211"/>
    </location>
</feature>
<dbReference type="CDD" id="cd03024">
    <property type="entry name" value="DsbA_FrnE"/>
    <property type="match status" value="1"/>
</dbReference>
<dbReference type="PANTHER" id="PTHR13887:SF41">
    <property type="entry name" value="THIOREDOXIN SUPERFAMILY PROTEIN"/>
    <property type="match status" value="1"/>
</dbReference>
<comment type="caution">
    <text evidence="2">The sequence shown here is derived from an EMBL/GenBank/DDBJ whole genome shotgun (WGS) entry which is preliminary data.</text>
</comment>
<evidence type="ECO:0000259" key="1">
    <source>
        <dbReference type="Pfam" id="PF01323"/>
    </source>
</evidence>
<reference evidence="2" key="1">
    <citation type="submission" date="2020-11" db="EMBL/GenBank/DDBJ databases">
        <title>Nocardioides sp. nov., isolated from Soil of Cynanchum wilfordii Hemsley rhizosphere.</title>
        <authorList>
            <person name="Lee J.-S."/>
            <person name="Suh M.K."/>
            <person name="Kim J.-S."/>
        </authorList>
    </citation>
    <scope>NUCLEOTIDE SEQUENCE</scope>
    <source>
        <strain evidence="2">KCTC 19275</strain>
    </source>
</reference>
<dbReference type="SUPFAM" id="SSF52833">
    <property type="entry name" value="Thioredoxin-like"/>
    <property type="match status" value="1"/>
</dbReference>
<dbReference type="Pfam" id="PF01323">
    <property type="entry name" value="DSBA"/>
    <property type="match status" value="1"/>
</dbReference>
<keyword evidence="3" id="KW-1185">Reference proteome</keyword>